<proteinExistence type="predicted"/>
<dbReference type="Gene3D" id="2.60.120.10">
    <property type="entry name" value="Jelly Rolls"/>
    <property type="match status" value="1"/>
</dbReference>
<evidence type="ECO:0000313" key="1">
    <source>
        <dbReference type="EMBL" id="HBJ09920.1"/>
    </source>
</evidence>
<dbReference type="InterPro" id="IPR018490">
    <property type="entry name" value="cNMP-bd_dom_sf"/>
</dbReference>
<gene>
    <name evidence="1" type="ORF">DDY73_13065</name>
</gene>
<comment type="caution">
    <text evidence="1">The sequence shown here is derived from an EMBL/GenBank/DDBJ whole genome shotgun (WGS) entry which is preliminary data.</text>
</comment>
<dbReference type="GeneID" id="92928130"/>
<dbReference type="RefSeq" id="WP_009316511.1">
    <property type="nucleotide sequence ID" value="NZ_AP028032.1"/>
</dbReference>
<reference evidence="1 2" key="1">
    <citation type="journal article" date="2018" name="Nat. Biotechnol.">
        <title>A standardized bacterial taxonomy based on genome phylogeny substantially revises the tree of life.</title>
        <authorList>
            <person name="Parks D.H."/>
            <person name="Chuvochina M."/>
            <person name="Waite D.W."/>
            <person name="Rinke C."/>
            <person name="Skarshewski A."/>
            <person name="Chaumeil P.A."/>
            <person name="Hugenholtz P."/>
        </authorList>
    </citation>
    <scope>NUCLEOTIDE SEQUENCE [LARGE SCALE GENOMIC DNA]</scope>
    <source>
        <strain evidence="1">UBA11482</strain>
    </source>
</reference>
<dbReference type="SUPFAM" id="SSF51206">
    <property type="entry name" value="cAMP-binding domain-like"/>
    <property type="match status" value="1"/>
</dbReference>
<sequence>MKDFIEKIRKVYPLSDEALSLFIAETERVSFPKGHLLIRSDVKEKYSYFIIKGYARGFFYKEDRDVTIWFASSGMSLLSMNGYMFGSAGYENIELLEECDLLKISNDALNRLFDRNIELANWGRRMSDQIILELEKLIMERCFISASERYHLLIEQEPEILQKVPLRHIASYLGISQVSLSRIRAGIQ</sequence>
<dbReference type="InterPro" id="IPR000595">
    <property type="entry name" value="cNMP-bd_dom"/>
</dbReference>
<dbReference type="EMBL" id="DNWC01000165">
    <property type="protein sequence ID" value="HBJ09920.1"/>
    <property type="molecule type" value="Genomic_DNA"/>
</dbReference>
<accession>A0A354M5Y1</accession>
<dbReference type="InterPro" id="IPR014710">
    <property type="entry name" value="RmlC-like_jellyroll"/>
</dbReference>
<dbReference type="CDD" id="cd00038">
    <property type="entry name" value="CAP_ED"/>
    <property type="match status" value="1"/>
</dbReference>
<dbReference type="AlphaFoldDB" id="A0A354M5Y1"/>
<protein>
    <submittedName>
        <fullName evidence="1">Crp/Fnr family transcriptional regulator</fullName>
    </submittedName>
</protein>
<dbReference type="Proteomes" id="UP000262954">
    <property type="component" value="Unassembled WGS sequence"/>
</dbReference>
<evidence type="ECO:0000313" key="2">
    <source>
        <dbReference type="Proteomes" id="UP000262954"/>
    </source>
</evidence>
<organism evidence="1 2">
    <name type="scientific">Coprobacter fastidiosus</name>
    <dbReference type="NCBI Taxonomy" id="1099853"/>
    <lineage>
        <taxon>Bacteria</taxon>
        <taxon>Pseudomonadati</taxon>
        <taxon>Bacteroidota</taxon>
        <taxon>Bacteroidia</taxon>
        <taxon>Bacteroidales</taxon>
        <taxon>Barnesiellaceae</taxon>
        <taxon>Coprobacter</taxon>
    </lineage>
</organism>
<name>A0A354M5Y1_9BACT</name>